<dbReference type="STRING" id="436010.A0A166PUZ0"/>
<accession>A0A166PUZ0</accession>
<dbReference type="AlphaFoldDB" id="A0A166PUZ0"/>
<dbReference type="InterPro" id="IPR002018">
    <property type="entry name" value="CarbesteraseB"/>
</dbReference>
<feature type="domain" description="Carboxylesterase type B" evidence="2">
    <location>
        <begin position="31"/>
        <end position="424"/>
    </location>
</feature>
<evidence type="ECO:0000313" key="4">
    <source>
        <dbReference type="Proteomes" id="UP000076532"/>
    </source>
</evidence>
<dbReference type="Pfam" id="PF00135">
    <property type="entry name" value="COesterase"/>
    <property type="match status" value="1"/>
</dbReference>
<reference evidence="3 4" key="1">
    <citation type="journal article" date="2016" name="Mol. Biol. Evol.">
        <title>Comparative Genomics of Early-Diverging Mushroom-Forming Fungi Provides Insights into the Origins of Lignocellulose Decay Capabilities.</title>
        <authorList>
            <person name="Nagy L.G."/>
            <person name="Riley R."/>
            <person name="Tritt A."/>
            <person name="Adam C."/>
            <person name="Daum C."/>
            <person name="Floudas D."/>
            <person name="Sun H."/>
            <person name="Yadav J.S."/>
            <person name="Pangilinan J."/>
            <person name="Larsson K.H."/>
            <person name="Matsuura K."/>
            <person name="Barry K."/>
            <person name="Labutti K."/>
            <person name="Kuo R."/>
            <person name="Ohm R.A."/>
            <person name="Bhattacharya S.S."/>
            <person name="Shirouzu T."/>
            <person name="Yoshinaga Y."/>
            <person name="Martin F.M."/>
            <person name="Grigoriev I.V."/>
            <person name="Hibbett D.S."/>
        </authorList>
    </citation>
    <scope>NUCLEOTIDE SEQUENCE [LARGE SCALE GENOMIC DNA]</scope>
    <source>
        <strain evidence="3 4">CBS 109695</strain>
    </source>
</reference>
<proteinExistence type="predicted"/>
<organism evidence="3 4">
    <name type="scientific">Athelia psychrophila</name>
    <dbReference type="NCBI Taxonomy" id="1759441"/>
    <lineage>
        <taxon>Eukaryota</taxon>
        <taxon>Fungi</taxon>
        <taxon>Dikarya</taxon>
        <taxon>Basidiomycota</taxon>
        <taxon>Agaricomycotina</taxon>
        <taxon>Agaricomycetes</taxon>
        <taxon>Agaricomycetidae</taxon>
        <taxon>Atheliales</taxon>
        <taxon>Atheliaceae</taxon>
        <taxon>Athelia</taxon>
    </lineage>
</organism>
<dbReference type="InterPro" id="IPR050309">
    <property type="entry name" value="Type-B_Carboxylest/Lipase"/>
</dbReference>
<dbReference type="ESTHER" id="9homo-a0a166puz0">
    <property type="family name" value="Fungal_carboxylesterase_lipase"/>
</dbReference>
<feature type="chain" id="PRO_5007878414" evidence="1">
    <location>
        <begin position="22"/>
        <end position="537"/>
    </location>
</feature>
<dbReference type="SUPFAM" id="SSF53474">
    <property type="entry name" value="alpha/beta-Hydrolases"/>
    <property type="match status" value="1"/>
</dbReference>
<feature type="signal peptide" evidence="1">
    <location>
        <begin position="1"/>
        <end position="21"/>
    </location>
</feature>
<dbReference type="Gene3D" id="3.40.50.1820">
    <property type="entry name" value="alpha/beta hydrolase"/>
    <property type="match status" value="1"/>
</dbReference>
<dbReference type="InterPro" id="IPR029058">
    <property type="entry name" value="AB_hydrolase_fold"/>
</dbReference>
<dbReference type="EMBL" id="KV417514">
    <property type="protein sequence ID" value="KZP26477.1"/>
    <property type="molecule type" value="Genomic_DNA"/>
</dbReference>
<gene>
    <name evidence="3" type="ORF">FIBSPDRAFT_819475</name>
</gene>
<keyword evidence="4" id="KW-1185">Reference proteome</keyword>
<keyword evidence="1" id="KW-0732">Signal</keyword>
<protein>
    <submittedName>
        <fullName evidence="3">Alpha/beta-hydrolase</fullName>
    </submittedName>
</protein>
<dbReference type="Proteomes" id="UP000076532">
    <property type="component" value="Unassembled WGS sequence"/>
</dbReference>
<dbReference type="PANTHER" id="PTHR11559">
    <property type="entry name" value="CARBOXYLESTERASE"/>
    <property type="match status" value="1"/>
</dbReference>
<dbReference type="OrthoDB" id="408631at2759"/>
<evidence type="ECO:0000313" key="3">
    <source>
        <dbReference type="EMBL" id="KZP26477.1"/>
    </source>
</evidence>
<evidence type="ECO:0000256" key="1">
    <source>
        <dbReference type="SAM" id="SignalP"/>
    </source>
</evidence>
<evidence type="ECO:0000259" key="2">
    <source>
        <dbReference type="Pfam" id="PF00135"/>
    </source>
</evidence>
<name>A0A166PUZ0_9AGAM</name>
<sequence>MHSQTLFFLASLAFSLTAASSASTKGVSLTPVVDLGYAQYQGATNVTNNITAFFGLRYASPPTGSLRFQAPEKPTKISGIQNATVVPSECFQSSEGTAATNPLLPLSRREEAVAATQSEDCLFLDVSVPNMATAKDLPVLVWIHGGGYVAGSAGVSPYDLTVDSNNRAITVFIQYRLGAFGFLAGPEVKKRGALNAGLLDQHLALQWVQEHISKFGGDPAKVTIWGESVGAGSVLQHIVANGGRTEPPLFRAAMTSSTFLPSQYPGDSLIPTTIYNQVANLTGCGNAADSFACLVAVDAATLGAVNNEMVLGGFYGTFTFVPVVDGEFIVERPTLTLKRGNVNGEVLLSVTNTFEGGIFVSTNVTNITAYAQELFPFLGTNQMEAVAAQYAVLNGTLPTAYDQAIGIMGESIFICPTYFLLQAFNGKSWKGEFAIPPGGHGSDLAYYFTSYGTSWYNRDFITAFSGSFLDVVVSLDPNIKVDPENTTPEWNKWIDNNTEMVFNRTAALEPDIRAASTDPGLLERCAFWESIAAATAQ</sequence>